<name>X6LIA5_RETFI</name>
<evidence type="ECO:0000313" key="3">
    <source>
        <dbReference type="Proteomes" id="UP000023152"/>
    </source>
</evidence>
<comment type="caution">
    <text evidence="2">The sequence shown here is derived from an EMBL/GenBank/DDBJ whole genome shotgun (WGS) entry which is preliminary data.</text>
</comment>
<evidence type="ECO:0000313" key="2">
    <source>
        <dbReference type="EMBL" id="ETO00425.1"/>
    </source>
</evidence>
<evidence type="ECO:0000256" key="1">
    <source>
        <dbReference type="SAM" id="MobiDB-lite"/>
    </source>
</evidence>
<keyword evidence="3" id="KW-1185">Reference proteome</keyword>
<feature type="region of interest" description="Disordered" evidence="1">
    <location>
        <begin position="111"/>
        <end position="153"/>
    </location>
</feature>
<accession>X6LIA5</accession>
<sequence length="285" mass="32682">MNTHVYNIGHVRTLESGSCGAASKGEVKTMPSLWHVILNRESRSNKKSLNNGTQERQGTNTSNNEEENMNCAIYPSLDRQAKYYQMDTHVKKNCPSSIFLGKLAFVRVEQHQNPEEKRENTAQKKKHDIDITKKKTRRRCADKEKEKMTPKPYHQKKRSFVDATLIIAFHIRTQVATLRIFKYGPISHSVPSQWKLLYGRNNIKRSTNDDDDNDNDETQSMFPSTNLSIIQDIGLVLCTPMLGCRCCWCAWKKVNVVASFIAKSNNVAPIDNWIDYSKVAPLFDK</sequence>
<feature type="region of interest" description="Disordered" evidence="1">
    <location>
        <begin position="44"/>
        <end position="67"/>
    </location>
</feature>
<dbReference type="Proteomes" id="UP000023152">
    <property type="component" value="Unassembled WGS sequence"/>
</dbReference>
<organism evidence="2 3">
    <name type="scientific">Reticulomyxa filosa</name>
    <dbReference type="NCBI Taxonomy" id="46433"/>
    <lineage>
        <taxon>Eukaryota</taxon>
        <taxon>Sar</taxon>
        <taxon>Rhizaria</taxon>
        <taxon>Retaria</taxon>
        <taxon>Foraminifera</taxon>
        <taxon>Monothalamids</taxon>
        <taxon>Reticulomyxidae</taxon>
        <taxon>Reticulomyxa</taxon>
    </lineage>
</organism>
<gene>
    <name evidence="2" type="ORF">RFI_37019</name>
</gene>
<feature type="compositionally biased region" description="Basic and acidic residues" evidence="1">
    <location>
        <begin position="111"/>
        <end position="149"/>
    </location>
</feature>
<reference evidence="2 3" key="1">
    <citation type="journal article" date="2013" name="Curr. Biol.">
        <title>The Genome of the Foraminiferan Reticulomyxa filosa.</title>
        <authorList>
            <person name="Glockner G."/>
            <person name="Hulsmann N."/>
            <person name="Schleicher M."/>
            <person name="Noegel A.A."/>
            <person name="Eichinger L."/>
            <person name="Gallinger C."/>
            <person name="Pawlowski J."/>
            <person name="Sierra R."/>
            <person name="Euteneuer U."/>
            <person name="Pillet L."/>
            <person name="Moustafa A."/>
            <person name="Platzer M."/>
            <person name="Groth M."/>
            <person name="Szafranski K."/>
            <person name="Schliwa M."/>
        </authorList>
    </citation>
    <scope>NUCLEOTIDE SEQUENCE [LARGE SCALE GENOMIC DNA]</scope>
</reference>
<dbReference type="EMBL" id="ASPP01041095">
    <property type="protein sequence ID" value="ETO00425.1"/>
    <property type="molecule type" value="Genomic_DNA"/>
</dbReference>
<protein>
    <submittedName>
        <fullName evidence="2">Uncharacterized protein</fullName>
    </submittedName>
</protein>
<dbReference type="AlphaFoldDB" id="X6LIA5"/>
<feature type="compositionally biased region" description="Polar residues" evidence="1">
    <location>
        <begin position="47"/>
        <end position="62"/>
    </location>
</feature>
<proteinExistence type="predicted"/>